<name>A0A1E1LAT0_9HELO</name>
<feature type="region of interest" description="Disordered" evidence="1">
    <location>
        <begin position="18"/>
        <end position="115"/>
    </location>
</feature>
<reference evidence="3" key="1">
    <citation type="submission" date="2016-03" db="EMBL/GenBank/DDBJ databases">
        <authorList>
            <person name="Ploux O."/>
        </authorList>
    </citation>
    <scope>NUCLEOTIDE SEQUENCE [LARGE SCALE GENOMIC DNA]</scope>
    <source>
        <strain evidence="3">UK7</strain>
    </source>
</reference>
<feature type="compositionally biased region" description="Basic residues" evidence="1">
    <location>
        <begin position="106"/>
        <end position="115"/>
    </location>
</feature>
<dbReference type="InParanoid" id="A0A1E1LAT0"/>
<evidence type="ECO:0000313" key="2">
    <source>
        <dbReference type="EMBL" id="CZT07625.1"/>
    </source>
</evidence>
<evidence type="ECO:0000313" key="3">
    <source>
        <dbReference type="Proteomes" id="UP000178129"/>
    </source>
</evidence>
<feature type="compositionally biased region" description="Polar residues" evidence="1">
    <location>
        <begin position="37"/>
        <end position="51"/>
    </location>
</feature>
<protein>
    <submittedName>
        <fullName evidence="2">Uncharacterized protein</fullName>
    </submittedName>
</protein>
<organism evidence="2 3">
    <name type="scientific">Rhynchosporium graminicola</name>
    <dbReference type="NCBI Taxonomy" id="2792576"/>
    <lineage>
        <taxon>Eukaryota</taxon>
        <taxon>Fungi</taxon>
        <taxon>Dikarya</taxon>
        <taxon>Ascomycota</taxon>
        <taxon>Pezizomycotina</taxon>
        <taxon>Leotiomycetes</taxon>
        <taxon>Helotiales</taxon>
        <taxon>Ploettnerulaceae</taxon>
        <taxon>Rhynchosporium</taxon>
    </lineage>
</organism>
<gene>
    <name evidence="2" type="ORF">RCO7_14929</name>
</gene>
<keyword evidence="3" id="KW-1185">Reference proteome</keyword>
<dbReference type="EMBL" id="FJUW01000043">
    <property type="protein sequence ID" value="CZT07625.1"/>
    <property type="molecule type" value="Genomic_DNA"/>
</dbReference>
<dbReference type="Proteomes" id="UP000178129">
    <property type="component" value="Unassembled WGS sequence"/>
</dbReference>
<accession>A0A1E1LAT0</accession>
<dbReference type="AlphaFoldDB" id="A0A1E1LAT0"/>
<evidence type="ECO:0000256" key="1">
    <source>
        <dbReference type="SAM" id="MobiDB-lite"/>
    </source>
</evidence>
<proteinExistence type="predicted"/>
<sequence length="115" mass="12993">MLDEFTIVVVTSTLEQTSSFSRGIKLPSRTKLPDDVASSSGSRVWQESQIPGINHTPEARKNFPDVESVSEAGDDDEEIASVRRVNRERRSPTRWEPPNESTITRSRSRHQANRT</sequence>
<comment type="caution">
    <text evidence="2">The sequence shown here is derived from an EMBL/GenBank/DDBJ whole genome shotgun (WGS) entry which is preliminary data.</text>
</comment>